<dbReference type="EMBL" id="KV454543">
    <property type="protein sequence ID" value="ODV65819.1"/>
    <property type="molecule type" value="Genomic_DNA"/>
</dbReference>
<keyword evidence="4" id="KW-0999">Mitochondrion inner membrane</keyword>
<organism evidence="9 10">
    <name type="scientific">Hyphopichia burtonii NRRL Y-1933</name>
    <dbReference type="NCBI Taxonomy" id="984485"/>
    <lineage>
        <taxon>Eukaryota</taxon>
        <taxon>Fungi</taxon>
        <taxon>Dikarya</taxon>
        <taxon>Ascomycota</taxon>
        <taxon>Saccharomycotina</taxon>
        <taxon>Pichiomycetes</taxon>
        <taxon>Debaryomycetaceae</taxon>
        <taxon>Hyphopichia</taxon>
    </lineage>
</organism>
<dbReference type="OrthoDB" id="4087899at2759"/>
<keyword evidence="6" id="KW-0496">Mitochondrion</keyword>
<evidence type="ECO:0000313" key="9">
    <source>
        <dbReference type="EMBL" id="ODV65819.1"/>
    </source>
</evidence>
<proteinExistence type="inferred from homology"/>
<protein>
    <submittedName>
        <fullName evidence="9">I-AAA protease complex subunit Mgr1</fullName>
    </submittedName>
</protein>
<keyword evidence="5" id="KW-1133">Transmembrane helix</keyword>
<evidence type="ECO:0000313" key="10">
    <source>
        <dbReference type="Proteomes" id="UP000095085"/>
    </source>
</evidence>
<dbReference type="GO" id="GO:0006508">
    <property type="term" value="P:proteolysis"/>
    <property type="evidence" value="ECO:0007669"/>
    <property type="project" value="UniProtKB-KW"/>
</dbReference>
<keyword evidence="9" id="KW-0378">Hydrolase</keyword>
<evidence type="ECO:0000256" key="3">
    <source>
        <dbReference type="ARBA" id="ARBA00022692"/>
    </source>
</evidence>
<dbReference type="Proteomes" id="UP000095085">
    <property type="component" value="Unassembled WGS sequence"/>
</dbReference>
<accession>A0A1E4REW8</accession>
<keyword evidence="9" id="KW-0645">Protease</keyword>
<dbReference type="GO" id="GO:0008233">
    <property type="term" value="F:peptidase activity"/>
    <property type="evidence" value="ECO:0007669"/>
    <property type="project" value="UniProtKB-KW"/>
</dbReference>
<dbReference type="GeneID" id="30997125"/>
<feature type="region of interest" description="Disordered" evidence="8">
    <location>
        <begin position="1"/>
        <end position="44"/>
    </location>
</feature>
<dbReference type="Pfam" id="PF08602">
    <property type="entry name" value="Mgr1"/>
    <property type="match status" value="2"/>
</dbReference>
<sequence length="327" mass="37661">MGVYIPPPSESGSSSDDKEDKKGQSKNSSDTNTSTDSSLTISSESTDTSRVESFIRKYIPENPSFGLIFWGPFKPAPDNRPALYICTGTQLIASGILFNNFRKLRRYPQLSGPDKYMKGYSIFLSLIFGIGSSLEFLRLRIGNDPWYDEAQYQRRLAIKNGSKPTWWWGAIRQYKPMSFNTWLDEFSKDTYHQILHRQIYENPELHQKTTPLPDNDKFKEAYEHIKGRNDKASHDSLEGELKDVNELNKASRLDDLMEGKGKVQLNEHYAKSPIQLGNHSIESDDDLELVWYNFEPWDELKSDTTYDVRLIPKCRVINEEGNPTHQS</sequence>
<dbReference type="STRING" id="984485.A0A1E4REW8"/>
<comment type="similarity">
    <text evidence="2">Belongs to the MGR1 family.</text>
</comment>
<evidence type="ECO:0000256" key="7">
    <source>
        <dbReference type="ARBA" id="ARBA00023136"/>
    </source>
</evidence>
<comment type="subcellular location">
    <subcellularLocation>
        <location evidence="1">Mitochondrion inner membrane</location>
        <topology evidence="1">Multi-pass membrane protein</topology>
    </subcellularLocation>
</comment>
<evidence type="ECO:0000256" key="4">
    <source>
        <dbReference type="ARBA" id="ARBA00022792"/>
    </source>
</evidence>
<reference evidence="10" key="1">
    <citation type="submission" date="2016-05" db="EMBL/GenBank/DDBJ databases">
        <title>Comparative genomics of biotechnologically important yeasts.</title>
        <authorList>
            <consortium name="DOE Joint Genome Institute"/>
            <person name="Riley R."/>
            <person name="Haridas S."/>
            <person name="Wolfe K.H."/>
            <person name="Lopes M.R."/>
            <person name="Hittinger C.T."/>
            <person name="Goker M."/>
            <person name="Salamov A."/>
            <person name="Wisecaver J."/>
            <person name="Long T.M."/>
            <person name="Aerts A.L."/>
            <person name="Barry K."/>
            <person name="Choi C."/>
            <person name="Clum A."/>
            <person name="Coughlan A.Y."/>
            <person name="Deshpande S."/>
            <person name="Douglass A.P."/>
            <person name="Hanson S.J."/>
            <person name="Klenk H.-P."/>
            <person name="Labutti K."/>
            <person name="Lapidus A."/>
            <person name="Lindquist E."/>
            <person name="Lipzen A."/>
            <person name="Meier-Kolthoff J.P."/>
            <person name="Ohm R.A."/>
            <person name="Otillar R.P."/>
            <person name="Pangilinan J."/>
            <person name="Peng Y."/>
            <person name="Rokas A."/>
            <person name="Rosa C.A."/>
            <person name="Scheuner C."/>
            <person name="Sibirny A.A."/>
            <person name="Slot J.C."/>
            <person name="Stielow J.B."/>
            <person name="Sun H."/>
            <person name="Kurtzman C.P."/>
            <person name="Blackwell M."/>
            <person name="Grigoriev I.V."/>
            <person name="Jeffries T.W."/>
        </authorList>
    </citation>
    <scope>NUCLEOTIDE SEQUENCE [LARGE SCALE GENOMIC DNA]</scope>
    <source>
        <strain evidence="10">NRRL Y-1933</strain>
    </source>
</reference>
<evidence type="ECO:0000256" key="6">
    <source>
        <dbReference type="ARBA" id="ARBA00023128"/>
    </source>
</evidence>
<evidence type="ECO:0000256" key="8">
    <source>
        <dbReference type="SAM" id="MobiDB-lite"/>
    </source>
</evidence>
<gene>
    <name evidence="9" type="ORF">HYPBUDRAFT_162643</name>
</gene>
<name>A0A1E4REW8_9ASCO</name>
<dbReference type="AlphaFoldDB" id="A0A1E4REW8"/>
<dbReference type="GO" id="GO:0005743">
    <property type="term" value="C:mitochondrial inner membrane"/>
    <property type="evidence" value="ECO:0007669"/>
    <property type="project" value="UniProtKB-SubCell"/>
</dbReference>
<evidence type="ECO:0000256" key="5">
    <source>
        <dbReference type="ARBA" id="ARBA00022989"/>
    </source>
</evidence>
<dbReference type="InterPro" id="IPR013911">
    <property type="entry name" value="i-AAA_Mgr1"/>
</dbReference>
<dbReference type="RefSeq" id="XP_020074886.1">
    <property type="nucleotide sequence ID" value="XM_020222576.1"/>
</dbReference>
<keyword evidence="7" id="KW-0472">Membrane</keyword>
<evidence type="ECO:0000256" key="2">
    <source>
        <dbReference type="ARBA" id="ARBA00009782"/>
    </source>
</evidence>
<keyword evidence="10" id="KW-1185">Reference proteome</keyword>
<evidence type="ECO:0000256" key="1">
    <source>
        <dbReference type="ARBA" id="ARBA00004448"/>
    </source>
</evidence>
<keyword evidence="3" id="KW-0812">Transmembrane</keyword>
<feature type="compositionally biased region" description="Low complexity" evidence="8">
    <location>
        <begin position="28"/>
        <end position="44"/>
    </location>
</feature>